<evidence type="ECO:0000313" key="11">
    <source>
        <dbReference type="Proteomes" id="UP000598633"/>
    </source>
</evidence>
<evidence type="ECO:0000256" key="9">
    <source>
        <dbReference type="SAM" id="Phobius"/>
    </source>
</evidence>
<comment type="caution">
    <text evidence="10">The sequence shown here is derived from an EMBL/GenBank/DDBJ whole genome shotgun (WGS) entry which is preliminary data.</text>
</comment>
<evidence type="ECO:0000256" key="6">
    <source>
        <dbReference type="ARBA" id="ARBA00022989"/>
    </source>
</evidence>
<evidence type="ECO:0000313" key="10">
    <source>
        <dbReference type="EMBL" id="MBD3870425.1"/>
    </source>
</evidence>
<feature type="transmembrane region" description="Helical" evidence="9">
    <location>
        <begin position="256"/>
        <end position="275"/>
    </location>
</feature>
<accession>A0A8J7C3A5</accession>
<evidence type="ECO:0000256" key="5">
    <source>
        <dbReference type="ARBA" id="ARBA00022692"/>
    </source>
</evidence>
<dbReference type="AlphaFoldDB" id="A0A8J7C3A5"/>
<keyword evidence="7 9" id="KW-0472">Membrane</keyword>
<feature type="transmembrane region" description="Helical" evidence="9">
    <location>
        <begin position="59"/>
        <end position="79"/>
    </location>
</feature>
<comment type="subcellular location">
    <subcellularLocation>
        <location evidence="1 8">Cell membrane</location>
        <topology evidence="1 8">Multi-pass membrane protein</topology>
    </subcellularLocation>
</comment>
<dbReference type="PANTHER" id="PTHR30477:SF8">
    <property type="entry name" value="METAL TRANSPORT SYSTEM MEMBRANE PROTEIN CT_070-RELATED"/>
    <property type="match status" value="1"/>
</dbReference>
<name>A0A8J7C3A5_9BACT</name>
<reference evidence="10 11" key="1">
    <citation type="submission" date="2020-08" db="EMBL/GenBank/DDBJ databases">
        <title>Acidobacteriota in marine sediments use diverse sulfur dissimilation pathways.</title>
        <authorList>
            <person name="Wasmund K."/>
        </authorList>
    </citation>
    <scope>NUCLEOTIDE SEQUENCE [LARGE SCALE GENOMIC DNA]</scope>
    <source>
        <strain evidence="10">MAG AM3-A</strain>
    </source>
</reference>
<dbReference type="Pfam" id="PF00950">
    <property type="entry name" value="ABC-3"/>
    <property type="match status" value="1"/>
</dbReference>
<dbReference type="PANTHER" id="PTHR30477">
    <property type="entry name" value="ABC-TRANSPORTER METAL-BINDING PROTEIN"/>
    <property type="match status" value="1"/>
</dbReference>
<feature type="transmembrane region" description="Helical" evidence="9">
    <location>
        <begin position="231"/>
        <end position="250"/>
    </location>
</feature>
<evidence type="ECO:0000256" key="4">
    <source>
        <dbReference type="ARBA" id="ARBA00022475"/>
    </source>
</evidence>
<feature type="transmembrane region" description="Helical" evidence="9">
    <location>
        <begin position="6"/>
        <end position="27"/>
    </location>
</feature>
<dbReference type="CDD" id="cd06550">
    <property type="entry name" value="TM_ABC_iron-siderophores_like"/>
    <property type="match status" value="1"/>
</dbReference>
<gene>
    <name evidence="10" type="ORF">IFJ97_03570</name>
</gene>
<protein>
    <submittedName>
        <fullName evidence="10">Metal ABC transporter permease</fullName>
    </submittedName>
</protein>
<dbReference type="GO" id="GO:0043190">
    <property type="term" value="C:ATP-binding cassette (ABC) transporter complex"/>
    <property type="evidence" value="ECO:0007669"/>
    <property type="project" value="InterPro"/>
</dbReference>
<dbReference type="Proteomes" id="UP000598633">
    <property type="component" value="Unassembled WGS sequence"/>
</dbReference>
<feature type="transmembrane region" description="Helical" evidence="9">
    <location>
        <begin position="174"/>
        <end position="197"/>
    </location>
</feature>
<dbReference type="Gene3D" id="1.10.3470.10">
    <property type="entry name" value="ABC transporter involved in vitamin B12 uptake, BtuC"/>
    <property type="match status" value="1"/>
</dbReference>
<dbReference type="EMBL" id="JACXWA010000061">
    <property type="protein sequence ID" value="MBD3870425.1"/>
    <property type="molecule type" value="Genomic_DNA"/>
</dbReference>
<comment type="similarity">
    <text evidence="2 8">Belongs to the ABC-3 integral membrane protein family.</text>
</comment>
<organism evidence="10 11">
    <name type="scientific">Candidatus Sulfomarinibacter kjeldsenii</name>
    <dbReference type="NCBI Taxonomy" id="2885994"/>
    <lineage>
        <taxon>Bacteria</taxon>
        <taxon>Pseudomonadati</taxon>
        <taxon>Acidobacteriota</taxon>
        <taxon>Thermoanaerobaculia</taxon>
        <taxon>Thermoanaerobaculales</taxon>
        <taxon>Candidatus Sulfomarinibacteraceae</taxon>
        <taxon>Candidatus Sulfomarinibacter</taxon>
    </lineage>
</organism>
<feature type="transmembrane region" description="Helical" evidence="9">
    <location>
        <begin position="203"/>
        <end position="224"/>
    </location>
</feature>
<feature type="transmembrane region" description="Helical" evidence="9">
    <location>
        <begin position="143"/>
        <end position="162"/>
    </location>
</feature>
<dbReference type="InterPro" id="IPR001626">
    <property type="entry name" value="ABC_TroCD"/>
</dbReference>
<keyword evidence="4" id="KW-1003">Cell membrane</keyword>
<dbReference type="GO" id="GO:0055085">
    <property type="term" value="P:transmembrane transport"/>
    <property type="evidence" value="ECO:0007669"/>
    <property type="project" value="InterPro"/>
</dbReference>
<proteinExistence type="inferred from homology"/>
<dbReference type="SUPFAM" id="SSF81345">
    <property type="entry name" value="ABC transporter involved in vitamin B12 uptake, BtuC"/>
    <property type="match status" value="1"/>
</dbReference>
<evidence type="ECO:0000256" key="3">
    <source>
        <dbReference type="ARBA" id="ARBA00022448"/>
    </source>
</evidence>
<feature type="transmembrane region" description="Helical" evidence="9">
    <location>
        <begin position="36"/>
        <end position="53"/>
    </location>
</feature>
<evidence type="ECO:0000256" key="2">
    <source>
        <dbReference type="ARBA" id="ARBA00008034"/>
    </source>
</evidence>
<dbReference type="InterPro" id="IPR037294">
    <property type="entry name" value="ABC_BtuC-like"/>
</dbReference>
<evidence type="ECO:0000256" key="8">
    <source>
        <dbReference type="RuleBase" id="RU003943"/>
    </source>
</evidence>
<keyword evidence="3 8" id="KW-0813">Transport</keyword>
<sequence>MNPELQIMLIAVVTAVAAALPGTYLVLRRTALVSDAISHAILPGIVVAFFLTHDLNSPLLLVSAAVTGVLTVFLIESLIRSRLVPEDASIGLVFPALFSIGVILISRYAGDVHLDTDSVLLGELALAPFDQVIIGGVNLGPRALWTMGVILLLNLLLIGLAWKELKLATVDPGLAALLGFSPVAIHYSLMAMVSITAVGAFDAVGSILVVALMIAPPATAYLVVDRFAPMLWVGAAVAAASAILGFGLALALDVSIAGSMATVCGVLFAVALLLAPNRGLVAQARRRSSQRLDLGVRMLLVHLLHHQETESEAEECRVPSLHRHLQWSEARVRQVVREAEGRDLVARADDLLYATADGRQLAEIAVVGESMPDIVNRNR</sequence>
<keyword evidence="6 9" id="KW-1133">Transmembrane helix</keyword>
<keyword evidence="5 8" id="KW-0812">Transmembrane</keyword>
<dbReference type="GO" id="GO:0010043">
    <property type="term" value="P:response to zinc ion"/>
    <property type="evidence" value="ECO:0007669"/>
    <property type="project" value="TreeGrafter"/>
</dbReference>
<evidence type="ECO:0000256" key="7">
    <source>
        <dbReference type="ARBA" id="ARBA00023136"/>
    </source>
</evidence>
<feature type="transmembrane region" description="Helical" evidence="9">
    <location>
        <begin position="91"/>
        <end position="110"/>
    </location>
</feature>
<evidence type="ECO:0000256" key="1">
    <source>
        <dbReference type="ARBA" id="ARBA00004651"/>
    </source>
</evidence>